<sequence length="314" mass="35656">MVHDDDPSALVYTARRIARHVRWARTEGIGRLIEEDRLNPVERVATALAKRRWRRRHGGPPGAARPVYLVGLQRSGTNMLVRGLDAAPEFEVRNENDGAVFHRFQLRSDARLTEVIGRSRHAYVLVKPLCETHRVDELLALPGARPGRALWSWRDVDDRARSEVAKFGDANLRALRAIADGTIGARWQGQRLDPATVEVIRDLDPERMDPHTAAALFWWVRNGLYFRLGLHERDDVLLCSYDALVADPEAQTRRLCAFLDFPYHPRLHAHITRRTPRRDPLDIDGRVRARCDELTARLAAAASRPASPIEKVAP</sequence>
<protein>
    <recommendedName>
        <fullName evidence="3">Sulfotransferase family protein</fullName>
    </recommendedName>
</protein>
<evidence type="ECO:0008006" key="3">
    <source>
        <dbReference type="Google" id="ProtNLM"/>
    </source>
</evidence>
<evidence type="ECO:0000313" key="2">
    <source>
        <dbReference type="Proteomes" id="UP000242415"/>
    </source>
</evidence>
<organism evidence="1 2">
    <name type="scientific">Micromonospora pattaloongensis</name>
    <dbReference type="NCBI Taxonomy" id="405436"/>
    <lineage>
        <taxon>Bacteria</taxon>
        <taxon>Bacillati</taxon>
        <taxon>Actinomycetota</taxon>
        <taxon>Actinomycetes</taxon>
        <taxon>Micromonosporales</taxon>
        <taxon>Micromonosporaceae</taxon>
        <taxon>Micromonospora</taxon>
    </lineage>
</organism>
<gene>
    <name evidence="1" type="ORF">SAMN05444365_10834</name>
</gene>
<dbReference type="OrthoDB" id="3336394at2"/>
<dbReference type="Gene3D" id="3.40.50.300">
    <property type="entry name" value="P-loop containing nucleotide triphosphate hydrolases"/>
    <property type="match status" value="2"/>
</dbReference>
<dbReference type="SUPFAM" id="SSF52540">
    <property type="entry name" value="P-loop containing nucleoside triphosphate hydrolases"/>
    <property type="match status" value="1"/>
</dbReference>
<accession>A0A1H3RHI5</accession>
<evidence type="ECO:0000313" key="1">
    <source>
        <dbReference type="EMBL" id="SDZ24681.1"/>
    </source>
</evidence>
<keyword evidence="2" id="KW-1185">Reference proteome</keyword>
<name>A0A1H3RHI5_9ACTN</name>
<dbReference type="EMBL" id="FNPH01000008">
    <property type="protein sequence ID" value="SDZ24681.1"/>
    <property type="molecule type" value="Genomic_DNA"/>
</dbReference>
<dbReference type="AlphaFoldDB" id="A0A1H3RHI5"/>
<reference evidence="2" key="1">
    <citation type="submission" date="2016-10" db="EMBL/GenBank/DDBJ databases">
        <authorList>
            <person name="Varghese N."/>
            <person name="Submissions S."/>
        </authorList>
    </citation>
    <scope>NUCLEOTIDE SEQUENCE [LARGE SCALE GENOMIC DNA]</scope>
    <source>
        <strain evidence="2">DSM 45245</strain>
    </source>
</reference>
<proteinExistence type="predicted"/>
<dbReference type="RefSeq" id="WP_091559485.1">
    <property type="nucleotide sequence ID" value="NZ_FNPH01000008.1"/>
</dbReference>
<dbReference type="InterPro" id="IPR027417">
    <property type="entry name" value="P-loop_NTPase"/>
</dbReference>
<dbReference type="STRING" id="405436.SAMN05444365_10834"/>
<dbReference type="Proteomes" id="UP000242415">
    <property type="component" value="Unassembled WGS sequence"/>
</dbReference>